<accession>A0ABY7GBV4</accession>
<protein>
    <submittedName>
        <fullName evidence="2">Uncharacterized protein</fullName>
    </submittedName>
</protein>
<feature type="non-terminal residue" evidence="2">
    <location>
        <position position="1"/>
    </location>
</feature>
<name>A0ABY7GBV4_MYAAR</name>
<feature type="compositionally biased region" description="Polar residues" evidence="1">
    <location>
        <begin position="114"/>
        <end position="123"/>
    </location>
</feature>
<organism evidence="2 3">
    <name type="scientific">Mya arenaria</name>
    <name type="common">Soft-shell clam</name>
    <dbReference type="NCBI Taxonomy" id="6604"/>
    <lineage>
        <taxon>Eukaryota</taxon>
        <taxon>Metazoa</taxon>
        <taxon>Spiralia</taxon>
        <taxon>Lophotrochozoa</taxon>
        <taxon>Mollusca</taxon>
        <taxon>Bivalvia</taxon>
        <taxon>Autobranchia</taxon>
        <taxon>Heteroconchia</taxon>
        <taxon>Euheterodonta</taxon>
        <taxon>Imparidentia</taxon>
        <taxon>Neoheterodontei</taxon>
        <taxon>Myida</taxon>
        <taxon>Myoidea</taxon>
        <taxon>Myidae</taxon>
        <taxon>Mya</taxon>
    </lineage>
</organism>
<feature type="compositionally biased region" description="Basic residues" evidence="1">
    <location>
        <begin position="738"/>
        <end position="747"/>
    </location>
</feature>
<evidence type="ECO:0000256" key="1">
    <source>
        <dbReference type="SAM" id="MobiDB-lite"/>
    </source>
</evidence>
<dbReference type="EMBL" id="CP111028">
    <property type="protein sequence ID" value="WAR31888.1"/>
    <property type="molecule type" value="Genomic_DNA"/>
</dbReference>
<proteinExistence type="predicted"/>
<feature type="compositionally biased region" description="Polar residues" evidence="1">
    <location>
        <begin position="690"/>
        <end position="704"/>
    </location>
</feature>
<keyword evidence="3" id="KW-1185">Reference proteome</keyword>
<dbReference type="Proteomes" id="UP001164746">
    <property type="component" value="Chromosome 17"/>
</dbReference>
<evidence type="ECO:0000313" key="3">
    <source>
        <dbReference type="Proteomes" id="UP001164746"/>
    </source>
</evidence>
<gene>
    <name evidence="2" type="ORF">MAR_034430</name>
</gene>
<feature type="region of interest" description="Disordered" evidence="1">
    <location>
        <begin position="1"/>
        <end position="123"/>
    </location>
</feature>
<feature type="compositionally biased region" description="Basic residues" evidence="1">
    <location>
        <begin position="705"/>
        <end position="714"/>
    </location>
</feature>
<dbReference type="PANTHER" id="PTHR46601:SF1">
    <property type="entry name" value="ADF-H DOMAIN-CONTAINING PROTEIN"/>
    <property type="match status" value="1"/>
</dbReference>
<dbReference type="PANTHER" id="PTHR46601">
    <property type="entry name" value="ULP_PROTEASE DOMAIN-CONTAINING PROTEIN"/>
    <property type="match status" value="1"/>
</dbReference>
<feature type="compositionally biased region" description="Basic and acidic residues" evidence="1">
    <location>
        <begin position="42"/>
        <end position="63"/>
    </location>
</feature>
<evidence type="ECO:0000313" key="2">
    <source>
        <dbReference type="EMBL" id="WAR31888.1"/>
    </source>
</evidence>
<feature type="region of interest" description="Disordered" evidence="1">
    <location>
        <begin position="690"/>
        <end position="759"/>
    </location>
</feature>
<feature type="compositionally biased region" description="Basic and acidic residues" evidence="1">
    <location>
        <begin position="748"/>
        <end position="759"/>
    </location>
</feature>
<reference evidence="2" key="1">
    <citation type="submission" date="2022-11" db="EMBL/GenBank/DDBJ databases">
        <title>Centuries of genome instability and evolution in soft-shell clam transmissible cancer (bioRxiv).</title>
        <authorList>
            <person name="Hart S.F.M."/>
            <person name="Yonemitsu M.A."/>
            <person name="Giersch R.M."/>
            <person name="Beal B.F."/>
            <person name="Arriagada G."/>
            <person name="Davis B.W."/>
            <person name="Ostrander E.A."/>
            <person name="Goff S.P."/>
            <person name="Metzger M.J."/>
        </authorList>
    </citation>
    <scope>NUCLEOTIDE SEQUENCE</scope>
    <source>
        <strain evidence="2">MELC-2E11</strain>
        <tissue evidence="2">Siphon/mantle</tissue>
    </source>
</reference>
<sequence>EDDPDRYKAYLDKQKLRMKERREKQKKELQKKNPSEAAKLQKQHELLLQRERQQKWLDKKKMEANGSIKTPPRNEKERKTHAVDQKKMWIRKRDRERKGLKREALKREKASHIQPASSVTSPVNPFTLKRTEWNITSKVRRKLPNSPGKFAKVISNLKQRASPRKKKALDDLKEALSVKKRKVDKNRRNNSSCKAATRLVKKSFLKRKSRVDVLGIRKFFMREDISRILPQKRYATKDGNGYAMQVSLKAAHSKYNFENPTKAVSLGKFAALRKRNVRLLKISFREYCCCVYCINVRYKMLSLTKAMADPEKMKSTNEMDIPNIVLCPKRDGQQFHDPASMDCNSHMSKLSEYYKSVPEEKTLTWCRWVYEKNDMGKSKRVVVTKKGTKQECLKEFLEHDILKAAQGTNIFQHLHTAIWQSNQFNKIKQELPNRDILQVMDFAKNREVKYQDEVKSAFYTASQITLHPIVTYYKSDIGLVRHSSIVISEDNGHDYHAVNHFAQVVDHELENTLGYKPNRKVIFSDGCSAQYKSKGPLADIAHSNDTKINRNFFGSEHGKGDCDAEIGVLNKAVDRAIVGRHAQINNANELYKYCKQNLELDDILSKRTFHFVGLGEINRDRPDVTNVKTVPNTRKLHQVLNIRSVKDKLKVRNLSWFCNNCEVDDPDCLNAKYVNTFEIKTLVPERLKCQESQPAPDTVSSRRNGPTRKTKPKTRQCDVQKRQSTESDTDSDSSHRNGQTKKTKPKTKKCDVKKRQSTE</sequence>
<feature type="compositionally biased region" description="Basic and acidic residues" evidence="1">
    <location>
        <begin position="72"/>
        <end position="111"/>
    </location>
</feature>
<feature type="compositionally biased region" description="Basic and acidic residues" evidence="1">
    <location>
        <begin position="715"/>
        <end position="725"/>
    </location>
</feature>
<feature type="compositionally biased region" description="Basic and acidic residues" evidence="1">
    <location>
        <begin position="1"/>
        <end position="34"/>
    </location>
</feature>